<dbReference type="EMBL" id="CCCS020000001">
    <property type="protein sequence ID" value="CDQ12343.1"/>
    <property type="molecule type" value="Genomic_DNA"/>
</dbReference>
<gene>
    <name evidence="1" type="ORF">AFERRI_10166</name>
    <name evidence="2" type="ORF">AFERRI_11149</name>
</gene>
<dbReference type="AlphaFoldDB" id="A0A060V0D3"/>
<name>A0A060V0D3_9PROT</name>
<keyword evidence="3" id="KW-1185">Reference proteome</keyword>
<evidence type="ECO:0000313" key="3">
    <source>
        <dbReference type="Proteomes" id="UP000193925"/>
    </source>
</evidence>
<protein>
    <submittedName>
        <fullName evidence="1">Uncharacterized protein</fullName>
    </submittedName>
</protein>
<dbReference type="RefSeq" id="WP_035190299.1">
    <property type="nucleotide sequence ID" value="NZ_CCCS020000001.1"/>
</dbReference>
<evidence type="ECO:0000313" key="1">
    <source>
        <dbReference type="EMBL" id="CDQ12343.1"/>
    </source>
</evidence>
<sequence>MELDHKARAAIEDIINRREGINSIQTQLKEDIKAIAEYLAVKPAQVARIISLVERERAKGDVLEAERGVIDAAESMIPVTASAEDVQDA</sequence>
<dbReference type="EMBL" id="LT841305">
    <property type="protein sequence ID" value="SMH65114.1"/>
    <property type="molecule type" value="Genomic_DNA"/>
</dbReference>
<proteinExistence type="predicted"/>
<dbReference type="Proteomes" id="UP000193925">
    <property type="component" value="Chromosome AFERRI"/>
</dbReference>
<accession>A0A060V0D3</accession>
<organism evidence="1">
    <name type="scientific">Acidithiobacillus ferrivorans</name>
    <dbReference type="NCBI Taxonomy" id="160808"/>
    <lineage>
        <taxon>Bacteria</taxon>
        <taxon>Pseudomonadati</taxon>
        <taxon>Pseudomonadota</taxon>
        <taxon>Acidithiobacillia</taxon>
        <taxon>Acidithiobacillales</taxon>
        <taxon>Acidithiobacillaceae</taxon>
        <taxon>Acidithiobacillus</taxon>
    </lineage>
</organism>
<evidence type="ECO:0000313" key="2">
    <source>
        <dbReference type="EMBL" id="SMH65114.1"/>
    </source>
</evidence>
<reference evidence="2 3" key="3">
    <citation type="submission" date="2017-03" db="EMBL/GenBank/DDBJ databases">
        <authorList>
            <person name="Regsiter A."/>
            <person name="William W."/>
        </authorList>
    </citation>
    <scope>NUCLEOTIDE SEQUENCE [LARGE SCALE GENOMIC DNA]</scope>
    <source>
        <strain evidence="2">PRJEB5721</strain>
    </source>
</reference>
<reference evidence="1" key="2">
    <citation type="submission" date="2014-07" db="EMBL/GenBank/DDBJ databases">
        <title>Initial genome analysis of the psychrotolerant acidophile Acidithiobacillus ferrivorans CF27: insights into iron and sulfur oxidation pathways and into biofilm formation.</title>
        <authorList>
            <person name="Talla E."/>
            <person name="Hedrich S."/>
            <person name="Mangenot S."/>
            <person name="Ji B."/>
            <person name="Johnson D.B."/>
            <person name="Barbe V."/>
            <person name="Bonnefoy V."/>
        </authorList>
    </citation>
    <scope>NUCLEOTIDE SEQUENCE [LARGE SCALE GENOMIC DNA]</scope>
    <source>
        <strain evidence="1">CF27</strain>
    </source>
</reference>
<reference evidence="1" key="1">
    <citation type="submission" date="2014-03" db="EMBL/GenBank/DDBJ databases">
        <authorList>
            <person name="Genoscope - CEA"/>
        </authorList>
    </citation>
    <scope>NUCLEOTIDE SEQUENCE [LARGE SCALE GENOMIC DNA]</scope>
    <source>
        <strain evidence="1">CF27</strain>
    </source>
</reference>